<comment type="caution">
    <text evidence="2">The sequence shown here is derived from an EMBL/GenBank/DDBJ whole genome shotgun (WGS) entry which is preliminary data.</text>
</comment>
<feature type="chain" id="PRO_5046297261" description="Autotransporter domain-containing protein" evidence="1">
    <location>
        <begin position="23"/>
        <end position="401"/>
    </location>
</feature>
<feature type="signal peptide" evidence="1">
    <location>
        <begin position="1"/>
        <end position="22"/>
    </location>
</feature>
<dbReference type="RefSeq" id="WP_412708294.1">
    <property type="nucleotide sequence ID" value="NZ_BAABMM010000034.1"/>
</dbReference>
<organism evidence="2 3">
    <name type="scientific">Candidatus Rickettsia kedanie</name>
    <dbReference type="NCBI Taxonomy" id="3115352"/>
    <lineage>
        <taxon>Bacteria</taxon>
        <taxon>Pseudomonadati</taxon>
        <taxon>Pseudomonadota</taxon>
        <taxon>Alphaproteobacteria</taxon>
        <taxon>Rickettsiales</taxon>
        <taxon>Rickettsiaceae</taxon>
        <taxon>Rickettsieae</taxon>
        <taxon>Rickettsia</taxon>
        <taxon>spotted fever group</taxon>
    </lineage>
</organism>
<dbReference type="Proteomes" id="UP001628124">
    <property type="component" value="Unassembled WGS sequence"/>
</dbReference>
<evidence type="ECO:0000313" key="2">
    <source>
        <dbReference type="EMBL" id="GAA5252674.1"/>
    </source>
</evidence>
<dbReference type="EMBL" id="BAABMM010000034">
    <property type="protein sequence ID" value="GAA5252674.1"/>
    <property type="molecule type" value="Genomic_DNA"/>
</dbReference>
<evidence type="ECO:0000313" key="3">
    <source>
        <dbReference type="Proteomes" id="UP001628124"/>
    </source>
</evidence>
<accession>A0ABP9TTU9</accession>
<keyword evidence="3" id="KW-1185">Reference proteome</keyword>
<proteinExistence type="predicted"/>
<evidence type="ECO:0008006" key="4">
    <source>
        <dbReference type="Google" id="ProtNLM"/>
    </source>
</evidence>
<reference evidence="2 3" key="1">
    <citation type="journal article" date="2024" name="Microbiol. Immunol.">
        <title>Discovery of a novel spotted fever group Rickettsia, 'Candidatus Rickettsia kedanie,' in unfed larval chigger mites, Leptotrombidium scutellare.</title>
        <authorList>
            <person name="Ogawa M."/>
            <person name="Matsutani M."/>
            <person name="Katayama T."/>
            <person name="Takada N."/>
            <person name="Noda S."/>
            <person name="Takahashi M."/>
            <person name="Kageyama D."/>
            <person name="Hanaoka N."/>
            <person name="Ebihara H."/>
        </authorList>
    </citation>
    <scope>NUCLEOTIDE SEQUENCE [LARGE SCALE GENOMIC DNA]</scope>
    <source>
        <strain evidence="2 3">KNCP2-13</strain>
    </source>
</reference>
<keyword evidence="1" id="KW-0732">Signal</keyword>
<gene>
    <name evidence="2" type="ORF">KNCP2_09620</name>
</gene>
<sequence length="401" mass="45001">MKLNKLNLTIAVCFLYSSTVLATTSNIDDDMTIQENSKKNYSYIVTYDKDMSSRASSDAAMSLIEGYRQLDDAIFADSDNIAMNILSYITRFTATSWIMVGNHEIGGHGARARECDLKVTKYEVDPFKGTTYFKVKDFNALHVHKQIAIDTGGIQASYLLSENIKDRYMTSNKMNPTYGIGYLWTRLDQASYIFSTKFDGKDKDGNDINAYVKAINSIYGKNYITKNKIRSYAYLDLFDPFLFYSGYSFIMNQDLNNIPMFELGEVKYLPATRAILAPYGLERGLVNHFVVDNKYIQVNINYGKHQKFKSYGVGVKANKLIEFDFGGLGLETAFWNQPKMLTATPLKENCKQGGLGAVNFELSLNETFKIVGSGGYKTAGFLEGMPLKSSAILRAGLKLAL</sequence>
<name>A0ABP9TTU9_9RICK</name>
<evidence type="ECO:0000256" key="1">
    <source>
        <dbReference type="SAM" id="SignalP"/>
    </source>
</evidence>
<protein>
    <recommendedName>
        <fullName evidence="4">Autotransporter domain-containing protein</fullName>
    </recommendedName>
</protein>